<dbReference type="EMBL" id="CP012661">
    <property type="protein sequence ID" value="AMY71941.1"/>
    <property type="molecule type" value="Genomic_DNA"/>
</dbReference>
<reference evidence="1 2" key="1">
    <citation type="submission" date="2015-09" db="EMBL/GenBank/DDBJ databases">
        <title>Complete genome sequence of Defluviimonas alba cai42t isolated from an oilfield in Xinjiang.</title>
        <authorList>
            <person name="Geng S."/>
            <person name="Pan X."/>
            <person name="Wu X."/>
        </authorList>
    </citation>
    <scope>NUCLEOTIDE SEQUENCE [LARGE SCALE GENOMIC DNA]</scope>
    <source>
        <strain evidence="2">cai42</strain>
    </source>
</reference>
<organism evidence="1 2">
    <name type="scientific">Frigidibacter mobilis</name>
    <dbReference type="NCBI Taxonomy" id="1335048"/>
    <lineage>
        <taxon>Bacteria</taxon>
        <taxon>Pseudomonadati</taxon>
        <taxon>Pseudomonadota</taxon>
        <taxon>Alphaproteobacteria</taxon>
        <taxon>Rhodobacterales</taxon>
        <taxon>Paracoccaceae</taxon>
        <taxon>Frigidibacter</taxon>
    </lineage>
</organism>
<protein>
    <submittedName>
        <fullName evidence="1">Uncharacterized protein</fullName>
    </submittedName>
</protein>
<accession>A0A159Z8U9</accession>
<dbReference type="KEGG" id="daa:AKL17_4731"/>
<evidence type="ECO:0000313" key="1">
    <source>
        <dbReference type="EMBL" id="AMY71941.1"/>
    </source>
</evidence>
<dbReference type="RefSeq" id="WP_066817870.1">
    <property type="nucleotide sequence ID" value="NZ_CP012661.1"/>
</dbReference>
<dbReference type="AlphaFoldDB" id="A0A159Z8U9"/>
<dbReference type="Proteomes" id="UP000076128">
    <property type="component" value="Chromosome"/>
</dbReference>
<keyword evidence="2" id="KW-1185">Reference proteome</keyword>
<dbReference type="STRING" id="1335048.AKL17_4731"/>
<evidence type="ECO:0000313" key="2">
    <source>
        <dbReference type="Proteomes" id="UP000076128"/>
    </source>
</evidence>
<name>A0A159Z8U9_9RHOB</name>
<dbReference type="InterPro" id="IPR016130">
    <property type="entry name" value="Tyr_Pase_AS"/>
</dbReference>
<proteinExistence type="predicted"/>
<sequence length="64" mass="6795">MNTTCHTPCVHCTCGLARTGRQLPLAANSNFAPTARPTKIKRLSAQDAVALAALRYKGTLDLLA</sequence>
<dbReference type="PROSITE" id="PS00383">
    <property type="entry name" value="TYR_PHOSPHATASE_1"/>
    <property type="match status" value="1"/>
</dbReference>
<gene>
    <name evidence="1" type="ORF">AKL17_4731</name>
</gene>